<gene>
    <name evidence="10" type="primary">g6636</name>
    <name evidence="10" type="ORF">VP750_LOCUS5675</name>
</gene>
<keyword evidence="4 9" id="KW-0812">Transmembrane</keyword>
<feature type="transmembrane region" description="Helical" evidence="9">
    <location>
        <begin position="77"/>
        <end position="95"/>
    </location>
</feature>
<reference evidence="10 11" key="1">
    <citation type="submission" date="2024-06" db="EMBL/GenBank/DDBJ databases">
        <authorList>
            <person name="Kraege A."/>
            <person name="Thomma B."/>
        </authorList>
    </citation>
    <scope>NUCLEOTIDE SEQUENCE [LARGE SCALE GENOMIC DNA]</scope>
</reference>
<evidence type="ECO:0000256" key="4">
    <source>
        <dbReference type="ARBA" id="ARBA00022692"/>
    </source>
</evidence>
<evidence type="ECO:0000256" key="5">
    <source>
        <dbReference type="ARBA" id="ARBA00022989"/>
    </source>
</evidence>
<dbReference type="Proteomes" id="UP001497392">
    <property type="component" value="Unassembled WGS sequence"/>
</dbReference>
<keyword evidence="3" id="KW-1003">Cell membrane</keyword>
<feature type="transmembrane region" description="Helical" evidence="9">
    <location>
        <begin position="240"/>
        <end position="259"/>
    </location>
</feature>
<feature type="compositionally biased region" description="Polar residues" evidence="8">
    <location>
        <begin position="350"/>
        <end position="377"/>
    </location>
</feature>
<sequence length="399" mass="45669">MPSKDMFKEQVVTPEQWVYKSSWKRHLPDFTWIHILRGNWFWVFYFSLLPILLSIYESVLVPELGAPAWPSMSNTPYLFQPFSLTSFALALLITFRTNSCYARWWEARTIWGRIVNETRNLARQSTAWFPEDDDALLEQFNRWVQALGYILKCHLGSGDLTTDLQGILTKDELELLVSWQFRPSVAAQVLSDIVQQAGLREGQHVTLDLQISAYVDDAGACDRIQKTCIPQSYTRHTSRFLMIFLTFLPFTLWEVTGWLSPFAEALIAFLFMGIDNIGTQIEEPFATLPLGAYCEMMSRHAKEQYDRRKGPLATVLRVQRASRASSNEAEHGSLSAIISPRNRGAMHYNSARTQSQTQHRHSFSFQAPPSFAESHSLTADDKKVQLPLKGLNRHPSCNV</sequence>
<keyword evidence="5 9" id="KW-1133">Transmembrane helix</keyword>
<dbReference type="PANTHER" id="PTHR33281:SF19">
    <property type="entry name" value="VOLTAGE-DEPENDENT ANION CHANNEL-FORMING PROTEIN YNEE"/>
    <property type="match status" value="1"/>
</dbReference>
<evidence type="ECO:0000313" key="11">
    <source>
        <dbReference type="Proteomes" id="UP001497392"/>
    </source>
</evidence>
<name>A0ABP1FYB0_9CHLO</name>
<evidence type="ECO:0000256" key="2">
    <source>
        <dbReference type="ARBA" id="ARBA00022448"/>
    </source>
</evidence>
<comment type="caution">
    <text evidence="10">The sequence shown here is derived from an EMBL/GenBank/DDBJ whole genome shotgun (WGS) entry which is preliminary data.</text>
</comment>
<proteinExistence type="predicted"/>
<feature type="region of interest" description="Disordered" evidence="8">
    <location>
        <begin position="348"/>
        <end position="379"/>
    </location>
</feature>
<evidence type="ECO:0000313" key="10">
    <source>
        <dbReference type="EMBL" id="CAL5224016.1"/>
    </source>
</evidence>
<evidence type="ECO:0000256" key="9">
    <source>
        <dbReference type="SAM" id="Phobius"/>
    </source>
</evidence>
<protein>
    <submittedName>
        <fullName evidence="10">G6636 protein</fullName>
    </submittedName>
</protein>
<keyword evidence="6" id="KW-0406">Ion transport</keyword>
<dbReference type="EMBL" id="CAXHTA020000009">
    <property type="protein sequence ID" value="CAL5224016.1"/>
    <property type="molecule type" value="Genomic_DNA"/>
</dbReference>
<dbReference type="InterPro" id="IPR044669">
    <property type="entry name" value="YneE/VCCN1/2-like"/>
</dbReference>
<keyword evidence="7 9" id="KW-0472">Membrane</keyword>
<comment type="subcellular location">
    <subcellularLocation>
        <location evidence="1">Cell membrane</location>
        <topology evidence="1">Multi-pass membrane protein</topology>
    </subcellularLocation>
</comment>
<accession>A0ABP1FYB0</accession>
<evidence type="ECO:0000256" key="3">
    <source>
        <dbReference type="ARBA" id="ARBA00022475"/>
    </source>
</evidence>
<evidence type="ECO:0000256" key="6">
    <source>
        <dbReference type="ARBA" id="ARBA00023065"/>
    </source>
</evidence>
<evidence type="ECO:0000256" key="1">
    <source>
        <dbReference type="ARBA" id="ARBA00004651"/>
    </source>
</evidence>
<evidence type="ECO:0000256" key="8">
    <source>
        <dbReference type="SAM" id="MobiDB-lite"/>
    </source>
</evidence>
<keyword evidence="2" id="KW-0813">Transport</keyword>
<evidence type="ECO:0000256" key="7">
    <source>
        <dbReference type="ARBA" id="ARBA00023136"/>
    </source>
</evidence>
<organism evidence="10 11">
    <name type="scientific">Coccomyxa viridis</name>
    <dbReference type="NCBI Taxonomy" id="1274662"/>
    <lineage>
        <taxon>Eukaryota</taxon>
        <taxon>Viridiplantae</taxon>
        <taxon>Chlorophyta</taxon>
        <taxon>core chlorophytes</taxon>
        <taxon>Trebouxiophyceae</taxon>
        <taxon>Trebouxiophyceae incertae sedis</taxon>
        <taxon>Coccomyxaceae</taxon>
        <taxon>Coccomyxa</taxon>
    </lineage>
</organism>
<dbReference type="PANTHER" id="PTHR33281">
    <property type="entry name" value="UPF0187 PROTEIN YNEE"/>
    <property type="match status" value="1"/>
</dbReference>
<dbReference type="Pfam" id="PF25539">
    <property type="entry name" value="Bestrophin_2"/>
    <property type="match status" value="1"/>
</dbReference>
<keyword evidence="11" id="KW-1185">Reference proteome</keyword>
<feature type="transmembrane region" description="Helical" evidence="9">
    <location>
        <begin position="40"/>
        <end position="57"/>
    </location>
</feature>